<gene>
    <name evidence="1" type="ORF">GDO81_029430</name>
</gene>
<comment type="caution">
    <text evidence="1">The sequence shown here is derived from an EMBL/GenBank/DDBJ whole genome shotgun (WGS) entry which is preliminary data.</text>
</comment>
<accession>A0AAV6ZFE1</accession>
<sequence>MDPDKAPLPELADLTTIVVQQSQQFAVQGQQLTSTHRKNSPPPCSIYWLLCTSIQYRRYHSLLWLHCLMLNPGCIFPCPPNMMVLCSSYAAVSLLAPYISS</sequence>
<evidence type="ECO:0000313" key="1">
    <source>
        <dbReference type="EMBL" id="KAG8546955.1"/>
    </source>
</evidence>
<dbReference type="EMBL" id="WNYA01000879">
    <property type="protein sequence ID" value="KAG8546955.1"/>
    <property type="molecule type" value="Genomic_DNA"/>
</dbReference>
<organism evidence="1 2">
    <name type="scientific">Engystomops pustulosus</name>
    <name type="common">Tungara frog</name>
    <name type="synonym">Physalaemus pustulosus</name>
    <dbReference type="NCBI Taxonomy" id="76066"/>
    <lineage>
        <taxon>Eukaryota</taxon>
        <taxon>Metazoa</taxon>
        <taxon>Chordata</taxon>
        <taxon>Craniata</taxon>
        <taxon>Vertebrata</taxon>
        <taxon>Euteleostomi</taxon>
        <taxon>Amphibia</taxon>
        <taxon>Batrachia</taxon>
        <taxon>Anura</taxon>
        <taxon>Neobatrachia</taxon>
        <taxon>Hyloidea</taxon>
        <taxon>Leptodactylidae</taxon>
        <taxon>Leiuperinae</taxon>
        <taxon>Engystomops</taxon>
    </lineage>
</organism>
<dbReference type="AlphaFoldDB" id="A0AAV6ZFE1"/>
<reference evidence="1" key="1">
    <citation type="thesis" date="2020" institute="ProQuest LLC" country="789 East Eisenhower Parkway, Ann Arbor, MI, USA">
        <title>Comparative Genomics and Chromosome Evolution.</title>
        <authorList>
            <person name="Mudd A.B."/>
        </authorList>
    </citation>
    <scope>NUCLEOTIDE SEQUENCE</scope>
    <source>
        <strain evidence="1">237g6f4</strain>
        <tissue evidence="1">Blood</tissue>
    </source>
</reference>
<evidence type="ECO:0000313" key="2">
    <source>
        <dbReference type="Proteomes" id="UP000824782"/>
    </source>
</evidence>
<protein>
    <submittedName>
        <fullName evidence="1">Uncharacterized protein</fullName>
    </submittedName>
</protein>
<name>A0AAV6ZFE1_ENGPU</name>
<dbReference type="Proteomes" id="UP000824782">
    <property type="component" value="Unassembled WGS sequence"/>
</dbReference>
<keyword evidence="2" id="KW-1185">Reference proteome</keyword>
<proteinExistence type="predicted"/>